<dbReference type="NCBIfam" id="TIGR02227">
    <property type="entry name" value="sigpep_I_bact"/>
    <property type="match status" value="1"/>
</dbReference>
<evidence type="ECO:0000256" key="1">
    <source>
        <dbReference type="ARBA" id="ARBA00000677"/>
    </source>
</evidence>
<evidence type="ECO:0000256" key="8">
    <source>
        <dbReference type="RuleBase" id="RU362042"/>
    </source>
</evidence>
<dbReference type="EMBL" id="JAPMOU010000001">
    <property type="protein sequence ID" value="MDE1460439.1"/>
    <property type="molecule type" value="Genomic_DNA"/>
</dbReference>
<dbReference type="CDD" id="cd06530">
    <property type="entry name" value="S26_SPase_I"/>
    <property type="match status" value="1"/>
</dbReference>
<dbReference type="InterPro" id="IPR019758">
    <property type="entry name" value="Pept_S26A_signal_pept_1_CS"/>
</dbReference>
<evidence type="ECO:0000259" key="9">
    <source>
        <dbReference type="Pfam" id="PF10502"/>
    </source>
</evidence>
<dbReference type="InterPro" id="IPR036286">
    <property type="entry name" value="LexA/Signal_pep-like_sf"/>
</dbReference>
<dbReference type="InterPro" id="IPR019757">
    <property type="entry name" value="Pept_S26A_signal_pept_1_Lys-AS"/>
</dbReference>
<keyword evidence="6 7" id="KW-0378">Hydrolase</keyword>
<dbReference type="PROSITE" id="PS00501">
    <property type="entry name" value="SPASE_I_1"/>
    <property type="match status" value="1"/>
</dbReference>
<reference evidence="10 11" key="1">
    <citation type="submission" date="2022-11" db="EMBL/GenBank/DDBJ databases">
        <title>Spartinivicinus poritis sp. nov., isolated from scleractinian coral Porites lutea.</title>
        <authorList>
            <person name="Zhang G."/>
            <person name="Cai L."/>
            <person name="Wei Q."/>
        </authorList>
    </citation>
    <scope>NUCLEOTIDE SEQUENCE [LARGE SCALE GENOMIC DNA]</scope>
    <source>
        <strain evidence="10 11">A2-2</strain>
    </source>
</reference>
<dbReference type="Gene3D" id="2.10.109.10">
    <property type="entry name" value="Umud Fragment, subunit A"/>
    <property type="match status" value="1"/>
</dbReference>
<comment type="similarity">
    <text evidence="2 8">Belongs to the peptidase S26 family.</text>
</comment>
<evidence type="ECO:0000313" key="11">
    <source>
        <dbReference type="Proteomes" id="UP001528823"/>
    </source>
</evidence>
<comment type="subcellular location">
    <subcellularLocation>
        <location evidence="8">Membrane</location>
        <topology evidence="8">Multi-pass membrane protein</topology>
    </subcellularLocation>
</comment>
<keyword evidence="7" id="KW-0472">Membrane</keyword>
<evidence type="ECO:0000256" key="2">
    <source>
        <dbReference type="ARBA" id="ARBA00009370"/>
    </source>
</evidence>
<dbReference type="InterPro" id="IPR000223">
    <property type="entry name" value="Pept_S26A_signal_pept_1"/>
</dbReference>
<dbReference type="RefSeq" id="WP_274686812.1">
    <property type="nucleotide sequence ID" value="NZ_JAPMOU010000001.1"/>
</dbReference>
<evidence type="ECO:0000313" key="10">
    <source>
        <dbReference type="EMBL" id="MDE1460439.1"/>
    </source>
</evidence>
<dbReference type="PRINTS" id="PR00727">
    <property type="entry name" value="LEADERPTASE"/>
</dbReference>
<gene>
    <name evidence="10" type="primary">lepB</name>
    <name evidence="10" type="ORF">ORQ98_00530</name>
</gene>
<keyword evidence="11" id="KW-1185">Reference proteome</keyword>
<evidence type="ECO:0000256" key="5">
    <source>
        <dbReference type="ARBA" id="ARBA00022670"/>
    </source>
</evidence>
<evidence type="ECO:0000256" key="7">
    <source>
        <dbReference type="RuleBase" id="RU003993"/>
    </source>
</evidence>
<keyword evidence="7" id="KW-1133">Transmembrane helix</keyword>
<evidence type="ECO:0000256" key="3">
    <source>
        <dbReference type="ARBA" id="ARBA00013208"/>
    </source>
</evidence>
<dbReference type="PANTHER" id="PTHR43390">
    <property type="entry name" value="SIGNAL PEPTIDASE I"/>
    <property type="match status" value="1"/>
</dbReference>
<dbReference type="PROSITE" id="PS00760">
    <property type="entry name" value="SPASE_I_2"/>
    <property type="match status" value="1"/>
</dbReference>
<dbReference type="Proteomes" id="UP001528823">
    <property type="component" value="Unassembled WGS sequence"/>
</dbReference>
<evidence type="ECO:0000256" key="4">
    <source>
        <dbReference type="ARBA" id="ARBA00019232"/>
    </source>
</evidence>
<dbReference type="SUPFAM" id="SSF51306">
    <property type="entry name" value="LexA/Signal peptidase"/>
    <property type="match status" value="1"/>
</dbReference>
<keyword evidence="5 7" id="KW-0645">Protease</keyword>
<protein>
    <recommendedName>
        <fullName evidence="4 7">Signal peptidase I</fullName>
        <ecNumber evidence="3 7">3.4.21.89</ecNumber>
    </recommendedName>
</protein>
<keyword evidence="7" id="KW-0812">Transmembrane</keyword>
<evidence type="ECO:0000256" key="6">
    <source>
        <dbReference type="ARBA" id="ARBA00022801"/>
    </source>
</evidence>
<dbReference type="EC" id="3.4.21.89" evidence="3 7"/>
<dbReference type="Pfam" id="PF10502">
    <property type="entry name" value="Peptidase_S26"/>
    <property type="match status" value="1"/>
</dbReference>
<feature type="transmembrane region" description="Helical" evidence="7">
    <location>
        <begin position="6"/>
        <end position="28"/>
    </location>
</feature>
<comment type="caution">
    <text evidence="10">The sequence shown here is derived from an EMBL/GenBank/DDBJ whole genome shotgun (WGS) entry which is preliminary data.</text>
</comment>
<sequence>MDINFPLILVLLVFGTGLIYLVDVLVLLPKRRLAVEQYRSTVTAEDHEVVAGLQKEPVGIETAKSVFPVLFIVLVLRSFLYEPFQIPSGSMKPTLDIGDFILVNKFAYGIRLPVIGTKVIDVGDPQRGDVMVFIKPGDDINFIKRVIGLPGDTIKYKDKKLYINGNVVEESFITKRTDVGAGPYKVFEETIDENKHTIRKILGAASRKDGEGEWVVPEGHYFVMGDNRDNSNDSRFWKFVPDENIVGKAVAIWMHWPKWTQLPSFKNNGAIN</sequence>
<comment type="catalytic activity">
    <reaction evidence="1 7">
        <text>Cleavage of hydrophobic, N-terminal signal or leader sequences from secreted and periplasmic proteins.</text>
        <dbReference type="EC" id="3.4.21.89"/>
    </reaction>
</comment>
<organism evidence="10 11">
    <name type="scientific">Spartinivicinus poritis</name>
    <dbReference type="NCBI Taxonomy" id="2994640"/>
    <lineage>
        <taxon>Bacteria</taxon>
        <taxon>Pseudomonadati</taxon>
        <taxon>Pseudomonadota</taxon>
        <taxon>Gammaproteobacteria</taxon>
        <taxon>Oceanospirillales</taxon>
        <taxon>Zooshikellaceae</taxon>
        <taxon>Spartinivicinus</taxon>
    </lineage>
</organism>
<name>A0ABT5U5H2_9GAMM</name>
<feature type="domain" description="Peptidase S26" evidence="9">
    <location>
        <begin position="60"/>
        <end position="254"/>
    </location>
</feature>
<dbReference type="InterPro" id="IPR019756">
    <property type="entry name" value="Pept_S26A_signal_pept_1_Ser-AS"/>
</dbReference>
<dbReference type="PANTHER" id="PTHR43390:SF1">
    <property type="entry name" value="CHLOROPLAST PROCESSING PEPTIDASE"/>
    <property type="match status" value="1"/>
</dbReference>
<accession>A0ABT5U5H2</accession>
<dbReference type="InterPro" id="IPR019533">
    <property type="entry name" value="Peptidase_S26"/>
</dbReference>
<comment type="caution">
    <text evidence="8">Lacks conserved residue(s) required for the propagation of feature annotation.</text>
</comment>
<dbReference type="GO" id="GO:0009003">
    <property type="term" value="F:signal peptidase activity"/>
    <property type="evidence" value="ECO:0007669"/>
    <property type="project" value="UniProtKB-EC"/>
</dbReference>
<proteinExistence type="inferred from homology"/>
<dbReference type="PROSITE" id="PS00761">
    <property type="entry name" value="SPASE_I_3"/>
    <property type="match status" value="1"/>
</dbReference>